<proteinExistence type="predicted"/>
<feature type="transmembrane region" description="Helical" evidence="4">
    <location>
        <begin position="45"/>
        <end position="66"/>
    </location>
</feature>
<dbReference type="PROSITE" id="PS50850">
    <property type="entry name" value="MFS"/>
    <property type="match status" value="1"/>
</dbReference>
<dbReference type="InterPro" id="IPR011701">
    <property type="entry name" value="MFS"/>
</dbReference>
<protein>
    <submittedName>
        <fullName evidence="6">MFS transporter</fullName>
    </submittedName>
</protein>
<feature type="transmembrane region" description="Helical" evidence="4">
    <location>
        <begin position="287"/>
        <end position="305"/>
    </location>
</feature>
<dbReference type="InterPro" id="IPR036259">
    <property type="entry name" value="MFS_trans_sf"/>
</dbReference>
<feature type="transmembrane region" description="Helical" evidence="4">
    <location>
        <begin position="73"/>
        <end position="92"/>
    </location>
</feature>
<evidence type="ECO:0000313" key="7">
    <source>
        <dbReference type="Proteomes" id="UP000295554"/>
    </source>
</evidence>
<feature type="transmembrane region" description="Helical" evidence="4">
    <location>
        <begin position="346"/>
        <end position="366"/>
    </location>
</feature>
<organism evidence="6 7">
    <name type="scientific">Seongchinamella unica</name>
    <dbReference type="NCBI Taxonomy" id="2547392"/>
    <lineage>
        <taxon>Bacteria</taxon>
        <taxon>Pseudomonadati</taxon>
        <taxon>Pseudomonadota</taxon>
        <taxon>Gammaproteobacteria</taxon>
        <taxon>Cellvibrionales</taxon>
        <taxon>Halieaceae</taxon>
        <taxon>Seongchinamella</taxon>
    </lineage>
</organism>
<name>A0A4R5LTT2_9GAMM</name>
<dbReference type="EMBL" id="SMSE01000002">
    <property type="protein sequence ID" value="TDG14167.1"/>
    <property type="molecule type" value="Genomic_DNA"/>
</dbReference>
<accession>A0A4R5LTT2</accession>
<keyword evidence="1 4" id="KW-0812">Transmembrane</keyword>
<feature type="transmembrane region" description="Helical" evidence="4">
    <location>
        <begin position="378"/>
        <end position="398"/>
    </location>
</feature>
<feature type="transmembrane region" description="Helical" evidence="4">
    <location>
        <begin position="311"/>
        <end position="334"/>
    </location>
</feature>
<keyword evidence="7" id="KW-1185">Reference proteome</keyword>
<evidence type="ECO:0000256" key="1">
    <source>
        <dbReference type="ARBA" id="ARBA00022692"/>
    </source>
</evidence>
<feature type="transmembrane region" description="Helical" evidence="4">
    <location>
        <begin position="12"/>
        <end position="33"/>
    </location>
</feature>
<evidence type="ECO:0000313" key="6">
    <source>
        <dbReference type="EMBL" id="TDG14167.1"/>
    </source>
</evidence>
<sequence length="403" mass="42069">MFQGWKVVGGGFTAQLFVVGFLTYAVSLLVTPVQAEFGVSLEQVMYSLTAATFLGLFMQPVAGAMIDRFSVRGIMIAGSVLYALGLYLTSIAQSIGQYIAAFALTMAIANALAGSMCSSAVISRWFVASRGRALGIAALGTSVGGVVIPALVSYWLGTDGWRGALENLAWCVLLLMMPVVALSVRDHPADLGLHPEGLAESPPEPTGTAPNQDMRGILRSPPFWYLGLALGLLFSAYSAVLSNISPYAINLGSSKEQASALIMAVAVTGFIGKILFGIAADRFSLKAALWTAQGLVAASFLVLAQEPGHGVMLLGTSLLGLAAGGMLPVWGAMMAQLFGLGSYGRAMGLMGPVITLCVMPGFAVIGRMYDSLGSYTPSLYFFAGVCAVSALLLAPLRLPARRD</sequence>
<keyword evidence="3 4" id="KW-0472">Membrane</keyword>
<dbReference type="PANTHER" id="PTHR11360">
    <property type="entry name" value="MONOCARBOXYLATE TRANSPORTER"/>
    <property type="match status" value="1"/>
</dbReference>
<feature type="transmembrane region" description="Helical" evidence="4">
    <location>
        <begin position="223"/>
        <end position="240"/>
    </location>
</feature>
<evidence type="ECO:0000256" key="4">
    <source>
        <dbReference type="SAM" id="Phobius"/>
    </source>
</evidence>
<gene>
    <name evidence="6" type="ORF">E2F43_11880</name>
</gene>
<dbReference type="InterPro" id="IPR020846">
    <property type="entry name" value="MFS_dom"/>
</dbReference>
<dbReference type="Pfam" id="PF07690">
    <property type="entry name" value="MFS_1"/>
    <property type="match status" value="1"/>
</dbReference>
<dbReference type="OrthoDB" id="3199327at2"/>
<comment type="caution">
    <text evidence="6">The sequence shown here is derived from an EMBL/GenBank/DDBJ whole genome shotgun (WGS) entry which is preliminary data.</text>
</comment>
<feature type="transmembrane region" description="Helical" evidence="4">
    <location>
        <begin position="98"/>
        <end position="122"/>
    </location>
</feature>
<dbReference type="SUPFAM" id="SSF103473">
    <property type="entry name" value="MFS general substrate transporter"/>
    <property type="match status" value="1"/>
</dbReference>
<dbReference type="RefSeq" id="WP_133212861.1">
    <property type="nucleotide sequence ID" value="NZ_SMSE01000002.1"/>
</dbReference>
<evidence type="ECO:0000259" key="5">
    <source>
        <dbReference type="PROSITE" id="PS50850"/>
    </source>
</evidence>
<dbReference type="AlphaFoldDB" id="A0A4R5LTT2"/>
<feature type="transmembrane region" description="Helical" evidence="4">
    <location>
        <begin position="134"/>
        <end position="155"/>
    </location>
</feature>
<reference evidence="6 7" key="1">
    <citation type="submission" date="2019-03" db="EMBL/GenBank/DDBJ databases">
        <title>Seongchinamella monodicae gen. nov., sp. nov., a novel member of the Gammaproteobacteria isolated from a tidal mudflat of beach.</title>
        <authorList>
            <person name="Yang H.G."/>
            <person name="Kang J.W."/>
            <person name="Lee S.D."/>
        </authorList>
    </citation>
    <scope>NUCLEOTIDE SEQUENCE [LARGE SCALE GENOMIC DNA]</scope>
    <source>
        <strain evidence="6 7">GH4-78</strain>
    </source>
</reference>
<dbReference type="InterPro" id="IPR050327">
    <property type="entry name" value="Proton-linked_MCT"/>
</dbReference>
<dbReference type="Proteomes" id="UP000295554">
    <property type="component" value="Unassembled WGS sequence"/>
</dbReference>
<dbReference type="Gene3D" id="1.20.1250.20">
    <property type="entry name" value="MFS general substrate transporter like domains"/>
    <property type="match status" value="1"/>
</dbReference>
<feature type="domain" description="Major facilitator superfamily (MFS) profile" evidence="5">
    <location>
        <begin position="8"/>
        <end position="402"/>
    </location>
</feature>
<dbReference type="PANTHER" id="PTHR11360:SF290">
    <property type="entry name" value="MONOCARBOXYLATE MFS PERMEASE"/>
    <property type="match status" value="1"/>
</dbReference>
<evidence type="ECO:0000256" key="3">
    <source>
        <dbReference type="ARBA" id="ARBA00023136"/>
    </source>
</evidence>
<feature type="transmembrane region" description="Helical" evidence="4">
    <location>
        <begin position="260"/>
        <end position="280"/>
    </location>
</feature>
<evidence type="ECO:0000256" key="2">
    <source>
        <dbReference type="ARBA" id="ARBA00022989"/>
    </source>
</evidence>
<keyword evidence="2 4" id="KW-1133">Transmembrane helix</keyword>
<dbReference type="GO" id="GO:0022857">
    <property type="term" value="F:transmembrane transporter activity"/>
    <property type="evidence" value="ECO:0007669"/>
    <property type="project" value="InterPro"/>
</dbReference>